<keyword evidence="3" id="KW-1133">Transmembrane helix</keyword>
<proteinExistence type="predicted"/>
<comment type="caution">
    <text evidence="6">The sequence shown here is derived from an EMBL/GenBank/DDBJ whole genome shotgun (WGS) entry which is preliminary data.</text>
</comment>
<evidence type="ECO:0000313" key="6">
    <source>
        <dbReference type="EMBL" id="KFI28859.1"/>
    </source>
</evidence>
<keyword evidence="2" id="KW-0812">Transmembrane</keyword>
<sequence>MQPPAAEDAAQSAQDRDWLTGMIEDKLSGDGRQIRVDGFRGAFSSKATFDQLTVSDASGPWLTIRGGTMSWSRAALLTGKVEISELTATEIDIDRRPETPASAMAPAPEAKPFRLLPDLPVSVNIGKLSVGKLALGAPVLGEAVTLTLDGNLSLSGTDAKAKLAMTRLDGTKGSFSFTGGYSEGKRQLSVDLLVDEGQGGLVSKLAKLPGSPALTLAVAGSGPLDAFSSDVVLSTDSQPRVTGKVTLSAAAPAADGTKGQGFAVNLAGDLTPLLPDEYRDFFGTQSKLSATGVSMPDGSFSLSDLTVASQALNVQGRLATLPSGMPDSFSLNVALGSEDTAAAPVLLPVSGPETRVQSATLRLFYDRSRGQGWTLSGVLNGLSRADLALGQVKLAGNGLVSLAEQTDAASGRINFNVTGLAPADPALAEAVGPTLDGSTVFDWTSTHPLNLTNLVLNGRDLALTGAVSIGNLAEGIDIMPDLVLDARDLRHYAALTGRPLAGAIEGTVKGKLTALSGAFDLDASLSGQDLKTGIAESDALLSGRSQIEVSAARDETGLTIRQFSANAHTLSVTAAGVLATGASDLTAEVALRDLGSLGGRYRGSADLKASILDVDGERRYTLDGTATNLAFGQETADRLLAGNTVVTARAATRDGVTRLTALNLQNPQLSAKAEGTSATAVRLSARLANIGLITPKYSGPVTVEGTLGQQGSNYALDLKAGGPGGLQAVVAGTVAGNLATTDLTIRGKADTALANNFIDPQSVEGTVSFDLKMQGKPGLNALSGRIEAPNASLNVPAASLALQNIRLVATLGGGKVTLDTRAAIKGGGSLTLSGPVTLTAPFQSNLKLVLSQTRLRDPELYDTRISGTLGIAGPLAGGAAITGRLSLGTTEIRVPSSLGGTAEIPDISHRGAPVKVTRTLSRAGLLHMGGEGSRGAAVSYRLDVTIDAPNQVYVRGRGLDAELGGSLRLTGTTANIVPVGHFTLVRGRLDVLAKRFTLTDGQVAMQGTLTPWLLFVATANQEDTTITIQLEGEATQPKLTLTSSPELPEDEILARLLFNKGLTNLSALQAAQLASAVATLAGKGGDGIIAKLRKNFGMDDLDVGTDDNGNTSLRAGRYLSKKVYSDVAVDSLGQTELNLNLDINSHVTARGTVGSGGDSSVGLFFQKDY</sequence>
<evidence type="ECO:0000256" key="2">
    <source>
        <dbReference type="ARBA" id="ARBA00022692"/>
    </source>
</evidence>
<accession>A0A086Y3K9</accession>
<dbReference type="EMBL" id="JFZB01000005">
    <property type="protein sequence ID" value="KFI28859.1"/>
    <property type="molecule type" value="Genomic_DNA"/>
</dbReference>
<dbReference type="STRING" id="1105367.CG50_11640"/>
<evidence type="ECO:0000313" key="7">
    <source>
        <dbReference type="Proteomes" id="UP000028824"/>
    </source>
</evidence>
<keyword evidence="4" id="KW-0472">Membrane</keyword>
<evidence type="ECO:0000256" key="4">
    <source>
        <dbReference type="ARBA" id="ARBA00023136"/>
    </source>
</evidence>
<feature type="domain" description="Translocation and assembly module TamB C-terminal" evidence="5">
    <location>
        <begin position="822"/>
        <end position="1169"/>
    </location>
</feature>
<dbReference type="Pfam" id="PF04357">
    <property type="entry name" value="TamB"/>
    <property type="match status" value="1"/>
</dbReference>
<evidence type="ECO:0000256" key="3">
    <source>
        <dbReference type="ARBA" id="ARBA00022989"/>
    </source>
</evidence>
<comment type="subcellular location">
    <subcellularLocation>
        <location evidence="1">Membrane</location>
        <topology evidence="1">Single-pass membrane protein</topology>
    </subcellularLocation>
</comment>
<reference evidence="6 7" key="1">
    <citation type="submission" date="2014-03" db="EMBL/GenBank/DDBJ databases">
        <title>Genome of Paenirhodobacter enshiensis DW2-9.</title>
        <authorList>
            <person name="Wang D."/>
            <person name="Wang G."/>
        </authorList>
    </citation>
    <scope>NUCLEOTIDE SEQUENCE [LARGE SCALE GENOMIC DNA]</scope>
    <source>
        <strain evidence="6 7">DW2-9</strain>
    </source>
</reference>
<evidence type="ECO:0000259" key="5">
    <source>
        <dbReference type="Pfam" id="PF04357"/>
    </source>
</evidence>
<organism evidence="6 7">
    <name type="scientific">Paenirhodobacter enshiensis</name>
    <dbReference type="NCBI Taxonomy" id="1105367"/>
    <lineage>
        <taxon>Bacteria</taxon>
        <taxon>Pseudomonadati</taxon>
        <taxon>Pseudomonadota</taxon>
        <taxon>Alphaproteobacteria</taxon>
        <taxon>Rhodobacterales</taxon>
        <taxon>Rhodobacter group</taxon>
        <taxon>Paenirhodobacter</taxon>
    </lineage>
</organism>
<dbReference type="GO" id="GO:0097347">
    <property type="term" value="C:TAM protein secretion complex"/>
    <property type="evidence" value="ECO:0007669"/>
    <property type="project" value="TreeGrafter"/>
</dbReference>
<name>A0A086Y3K9_9RHOB</name>
<dbReference type="PANTHER" id="PTHR36985:SF1">
    <property type="entry name" value="TRANSLOCATION AND ASSEMBLY MODULE SUBUNIT TAMB"/>
    <property type="match status" value="1"/>
</dbReference>
<dbReference type="eggNOG" id="COG2911">
    <property type="taxonomic scope" value="Bacteria"/>
</dbReference>
<dbReference type="GO" id="GO:0009306">
    <property type="term" value="P:protein secretion"/>
    <property type="evidence" value="ECO:0007669"/>
    <property type="project" value="InterPro"/>
</dbReference>
<gene>
    <name evidence="6" type="ORF">CG50_11640</name>
</gene>
<keyword evidence="7" id="KW-1185">Reference proteome</keyword>
<dbReference type="PANTHER" id="PTHR36985">
    <property type="entry name" value="TRANSLOCATION AND ASSEMBLY MODULE SUBUNIT TAMB"/>
    <property type="match status" value="1"/>
</dbReference>
<dbReference type="AlphaFoldDB" id="A0A086Y3K9"/>
<dbReference type="Proteomes" id="UP000028824">
    <property type="component" value="Unassembled WGS sequence"/>
</dbReference>
<dbReference type="InterPro" id="IPR007452">
    <property type="entry name" value="TamB_C"/>
</dbReference>
<dbReference type="GO" id="GO:0005886">
    <property type="term" value="C:plasma membrane"/>
    <property type="evidence" value="ECO:0007669"/>
    <property type="project" value="InterPro"/>
</dbReference>
<protein>
    <recommendedName>
        <fullName evidence="5">Translocation and assembly module TamB C-terminal domain-containing protein</fullName>
    </recommendedName>
</protein>
<evidence type="ECO:0000256" key="1">
    <source>
        <dbReference type="ARBA" id="ARBA00004167"/>
    </source>
</evidence>